<dbReference type="InterPro" id="IPR011006">
    <property type="entry name" value="CheY-like_superfamily"/>
</dbReference>
<dbReference type="AlphaFoldDB" id="H1XPA5"/>
<organism evidence="2 3">
    <name type="scientific">Caldithrix abyssi DSM 13497</name>
    <dbReference type="NCBI Taxonomy" id="880073"/>
    <lineage>
        <taxon>Bacteria</taxon>
        <taxon>Pseudomonadati</taxon>
        <taxon>Calditrichota</taxon>
        <taxon>Calditrichia</taxon>
        <taxon>Calditrichales</taxon>
        <taxon>Calditrichaceae</taxon>
        <taxon>Caldithrix</taxon>
    </lineage>
</organism>
<evidence type="ECO:0000313" key="3">
    <source>
        <dbReference type="Proteomes" id="UP000004671"/>
    </source>
</evidence>
<evidence type="ECO:0000313" key="1">
    <source>
        <dbReference type="EMBL" id="APF18193.1"/>
    </source>
</evidence>
<evidence type="ECO:0000313" key="4">
    <source>
        <dbReference type="Proteomes" id="UP000183868"/>
    </source>
</evidence>
<dbReference type="Proteomes" id="UP000183868">
    <property type="component" value="Chromosome"/>
</dbReference>
<dbReference type="EMBL" id="CP018099">
    <property type="protein sequence ID" value="APF18193.1"/>
    <property type="molecule type" value="Genomic_DNA"/>
</dbReference>
<dbReference type="Gene3D" id="3.40.50.2300">
    <property type="match status" value="1"/>
</dbReference>
<dbReference type="InParanoid" id="H1XPA5"/>
<dbReference type="RefSeq" id="WP_006929493.1">
    <property type="nucleotide sequence ID" value="NZ_CM001402.1"/>
</dbReference>
<sequence length="159" mass="18666">MAQTILLIDNDETTIQLFMQVAAALNIEYLIMQNWARPQNLPGRKTIKAVFVNVEMSSVDLQQIIKEFIQNDEEEKAPVFIMYSKSFSKQYQVAKRFPHNGELKKPFNAEELFEVLNACMDLEALIEYPEEKYREKIRNFRAYLTATNVLINKLEAYFE</sequence>
<dbReference type="PaxDb" id="880073-Calab_2610"/>
<reference evidence="1 4" key="2">
    <citation type="submission" date="2016-11" db="EMBL/GenBank/DDBJ databases">
        <title>Genomic analysis of Caldithrix abyssi and proposal of a novel bacterial phylum Caldithrichaeota.</title>
        <authorList>
            <person name="Kublanov I."/>
            <person name="Sigalova O."/>
            <person name="Gavrilov S."/>
            <person name="Lebedinsky A."/>
            <person name="Ivanova N."/>
            <person name="Daum C."/>
            <person name="Reddy T."/>
            <person name="Klenk H.P."/>
            <person name="Goker M."/>
            <person name="Reva O."/>
            <person name="Miroshnichenko M."/>
            <person name="Kyprides N."/>
            <person name="Woyke T."/>
            <person name="Gelfand M."/>
        </authorList>
    </citation>
    <scope>NUCLEOTIDE SEQUENCE [LARGE SCALE GENOMIC DNA]</scope>
    <source>
        <strain evidence="1 4">LF13</strain>
    </source>
</reference>
<dbReference type="HOGENOM" id="CLU_1657570_0_0_0"/>
<name>H1XPA5_CALAY</name>
<proteinExistence type="predicted"/>
<protein>
    <recommendedName>
        <fullName evidence="5">Response regulatory domain-containing protein</fullName>
    </recommendedName>
</protein>
<evidence type="ECO:0000313" key="2">
    <source>
        <dbReference type="EMBL" id="EHO42220.1"/>
    </source>
</evidence>
<dbReference type="Proteomes" id="UP000004671">
    <property type="component" value="Chromosome"/>
</dbReference>
<evidence type="ECO:0008006" key="5">
    <source>
        <dbReference type="Google" id="ProtNLM"/>
    </source>
</evidence>
<gene>
    <name evidence="1" type="ORF">Cabys_1444</name>
    <name evidence="2" type="ORF">Calab_2610</name>
</gene>
<dbReference type="EMBL" id="CM001402">
    <property type="protein sequence ID" value="EHO42220.1"/>
    <property type="molecule type" value="Genomic_DNA"/>
</dbReference>
<accession>H1XPA5</accession>
<keyword evidence="3" id="KW-1185">Reference proteome</keyword>
<dbReference type="STRING" id="880073.Cabys_1444"/>
<reference evidence="2 3" key="1">
    <citation type="submission" date="2011-09" db="EMBL/GenBank/DDBJ databases">
        <title>The permanent draft genome of Caldithrix abyssi DSM 13497.</title>
        <authorList>
            <consortium name="US DOE Joint Genome Institute (JGI-PGF)"/>
            <person name="Lucas S."/>
            <person name="Han J."/>
            <person name="Lapidus A."/>
            <person name="Bruce D."/>
            <person name="Goodwin L."/>
            <person name="Pitluck S."/>
            <person name="Peters L."/>
            <person name="Kyrpides N."/>
            <person name="Mavromatis K."/>
            <person name="Ivanova N."/>
            <person name="Mikhailova N."/>
            <person name="Chertkov O."/>
            <person name="Detter J.C."/>
            <person name="Tapia R."/>
            <person name="Han C."/>
            <person name="Land M."/>
            <person name="Hauser L."/>
            <person name="Markowitz V."/>
            <person name="Cheng J.-F."/>
            <person name="Hugenholtz P."/>
            <person name="Woyke T."/>
            <person name="Wu D."/>
            <person name="Spring S."/>
            <person name="Brambilla E."/>
            <person name="Klenk H.-P."/>
            <person name="Eisen J.A."/>
        </authorList>
    </citation>
    <scope>NUCLEOTIDE SEQUENCE [LARGE SCALE GENOMIC DNA]</scope>
    <source>
        <strain evidence="2 3">DSM 13497</strain>
    </source>
</reference>
<dbReference type="KEGG" id="caby:Cabys_1444"/>
<dbReference type="SUPFAM" id="SSF52172">
    <property type="entry name" value="CheY-like"/>
    <property type="match status" value="1"/>
</dbReference>